<dbReference type="InterPro" id="IPR020751">
    <property type="entry name" value="aa-tRNA-synth_I_codon-bd_sub2"/>
</dbReference>
<dbReference type="InterPro" id="IPR008925">
    <property type="entry name" value="aa_tRNA-synth_I_cd-bd_sf"/>
</dbReference>
<dbReference type="Gene3D" id="3.40.50.620">
    <property type="entry name" value="HUPs"/>
    <property type="match status" value="1"/>
</dbReference>
<evidence type="ECO:0000256" key="3">
    <source>
        <dbReference type="ARBA" id="ARBA00012835"/>
    </source>
</evidence>
<evidence type="ECO:0000256" key="10">
    <source>
        <dbReference type="ARBA" id="ARBA00072917"/>
    </source>
</evidence>
<evidence type="ECO:0000256" key="5">
    <source>
        <dbReference type="ARBA" id="ARBA00022741"/>
    </source>
</evidence>
<keyword evidence="7 11" id="KW-0648">Protein biosynthesis</keyword>
<dbReference type="Proteomes" id="UP000070501">
    <property type="component" value="Unassembled WGS sequence"/>
</dbReference>
<evidence type="ECO:0000256" key="11">
    <source>
        <dbReference type="RuleBase" id="RU363037"/>
    </source>
</evidence>
<keyword evidence="6 11" id="KW-0067">ATP-binding</keyword>
<gene>
    <name evidence="14" type="ORF">Micbo1qcDRAFT_44796</name>
</gene>
<dbReference type="FunFam" id="3.40.50.620:FF:000045">
    <property type="entry name" value="Glutamate--tRNA ligase, mitochondrial"/>
    <property type="match status" value="1"/>
</dbReference>
<evidence type="ECO:0000256" key="7">
    <source>
        <dbReference type="ARBA" id="ARBA00022917"/>
    </source>
</evidence>
<dbReference type="InterPro" id="IPR049940">
    <property type="entry name" value="GluQ/Sye"/>
</dbReference>
<reference evidence="15" key="1">
    <citation type="submission" date="2016-02" db="EMBL/GenBank/DDBJ databases">
        <title>Draft genome sequence of Microdochium bolleyi, a fungal endophyte of beachgrass.</title>
        <authorList>
            <consortium name="DOE Joint Genome Institute"/>
            <person name="David A.S."/>
            <person name="May G."/>
            <person name="Haridas S."/>
            <person name="Lim J."/>
            <person name="Wang M."/>
            <person name="Labutti K."/>
            <person name="Lipzen A."/>
            <person name="Barry K."/>
            <person name="Grigoriev I.V."/>
        </authorList>
    </citation>
    <scope>NUCLEOTIDE SEQUENCE [LARGE SCALE GENOMIC DNA]</scope>
    <source>
        <strain evidence="15">J235TASD1</strain>
    </source>
</reference>
<dbReference type="InterPro" id="IPR014729">
    <property type="entry name" value="Rossmann-like_a/b/a_fold"/>
</dbReference>
<dbReference type="GO" id="GO:0008270">
    <property type="term" value="F:zinc ion binding"/>
    <property type="evidence" value="ECO:0007669"/>
    <property type="project" value="InterPro"/>
</dbReference>
<protein>
    <recommendedName>
        <fullName evidence="10">Glutamate--tRNA ligase, mitochondrial</fullName>
        <ecNumber evidence="3">6.1.1.17</ecNumber>
    </recommendedName>
    <alternativeName>
        <fullName evidence="9">Glutamyl-tRNA synthetase</fullName>
    </alternativeName>
</protein>
<dbReference type="GO" id="GO:0005524">
    <property type="term" value="F:ATP binding"/>
    <property type="evidence" value="ECO:0007669"/>
    <property type="project" value="UniProtKB-KW"/>
</dbReference>
<evidence type="ECO:0000256" key="9">
    <source>
        <dbReference type="ARBA" id="ARBA00030865"/>
    </source>
</evidence>
<evidence type="ECO:0000256" key="4">
    <source>
        <dbReference type="ARBA" id="ARBA00022598"/>
    </source>
</evidence>
<keyword evidence="15" id="KW-1185">Reference proteome</keyword>
<keyword evidence="8 11" id="KW-0030">Aminoacyl-tRNA synthetase</keyword>
<dbReference type="AlphaFoldDB" id="A0A136JBX3"/>
<feature type="compositionally biased region" description="Low complexity" evidence="12">
    <location>
        <begin position="424"/>
        <end position="439"/>
    </location>
</feature>
<proteinExistence type="inferred from homology"/>
<dbReference type="Pfam" id="PF00749">
    <property type="entry name" value="tRNA-synt_1c"/>
    <property type="match status" value="1"/>
</dbReference>
<keyword evidence="4 11" id="KW-0436">Ligase</keyword>
<evidence type="ECO:0000256" key="1">
    <source>
        <dbReference type="ARBA" id="ARBA00004173"/>
    </source>
</evidence>
<comment type="similarity">
    <text evidence="2">Belongs to the class-I aminoacyl-tRNA synthetase family. Glutamate--tRNA ligase type 1 subfamily.</text>
</comment>
<dbReference type="InterPro" id="IPR033910">
    <property type="entry name" value="GluRS_core"/>
</dbReference>
<accession>A0A136JBX3</accession>
<dbReference type="HAMAP" id="MF_00022">
    <property type="entry name" value="Glu_tRNA_synth_type1"/>
    <property type="match status" value="1"/>
</dbReference>
<dbReference type="InterPro" id="IPR000924">
    <property type="entry name" value="Glu/Gln-tRNA-synth"/>
</dbReference>
<dbReference type="InParanoid" id="A0A136JBX3"/>
<dbReference type="CDD" id="cd00808">
    <property type="entry name" value="GluRS_core"/>
    <property type="match status" value="1"/>
</dbReference>
<evidence type="ECO:0000256" key="6">
    <source>
        <dbReference type="ARBA" id="ARBA00022840"/>
    </source>
</evidence>
<comment type="subcellular location">
    <subcellularLocation>
        <location evidence="1">Mitochondrion</location>
    </subcellularLocation>
</comment>
<dbReference type="FunCoup" id="A0A136JBX3">
    <property type="interactions" value="687"/>
</dbReference>
<dbReference type="OrthoDB" id="428822at2759"/>
<dbReference type="SUPFAM" id="SSF52374">
    <property type="entry name" value="Nucleotidylyl transferase"/>
    <property type="match status" value="1"/>
</dbReference>
<evidence type="ECO:0000256" key="8">
    <source>
        <dbReference type="ARBA" id="ARBA00023146"/>
    </source>
</evidence>
<dbReference type="Gene3D" id="1.10.10.350">
    <property type="match status" value="1"/>
</dbReference>
<name>A0A136JBX3_9PEZI</name>
<evidence type="ECO:0000256" key="12">
    <source>
        <dbReference type="SAM" id="MobiDB-lite"/>
    </source>
</evidence>
<feature type="domain" description="Glutamyl/glutaminyl-tRNA synthetase class Ib catalytic" evidence="13">
    <location>
        <begin position="65"/>
        <end position="370"/>
    </location>
</feature>
<evidence type="ECO:0000256" key="2">
    <source>
        <dbReference type="ARBA" id="ARBA00007894"/>
    </source>
</evidence>
<dbReference type="InterPro" id="IPR020058">
    <property type="entry name" value="Glu/Gln-tRNA-synth_Ib_cat-dom"/>
</dbReference>
<dbReference type="PRINTS" id="PR00987">
    <property type="entry name" value="TRNASYNTHGLU"/>
</dbReference>
<dbReference type="InterPro" id="IPR004527">
    <property type="entry name" value="Glu-tRNA-ligase_bac/mito"/>
</dbReference>
<dbReference type="STRING" id="196109.A0A136JBX3"/>
<dbReference type="GO" id="GO:0000049">
    <property type="term" value="F:tRNA binding"/>
    <property type="evidence" value="ECO:0007669"/>
    <property type="project" value="InterPro"/>
</dbReference>
<dbReference type="GO" id="GO:0004818">
    <property type="term" value="F:glutamate-tRNA ligase activity"/>
    <property type="evidence" value="ECO:0007669"/>
    <property type="project" value="UniProtKB-EC"/>
</dbReference>
<dbReference type="NCBIfam" id="TIGR00464">
    <property type="entry name" value="gltX_bact"/>
    <property type="match status" value="1"/>
</dbReference>
<evidence type="ECO:0000313" key="14">
    <source>
        <dbReference type="EMBL" id="KXJ94558.1"/>
    </source>
</evidence>
<evidence type="ECO:0000313" key="15">
    <source>
        <dbReference type="Proteomes" id="UP000070501"/>
    </source>
</evidence>
<dbReference type="GO" id="GO:0006424">
    <property type="term" value="P:glutamyl-tRNA aminoacylation"/>
    <property type="evidence" value="ECO:0007669"/>
    <property type="project" value="InterPro"/>
</dbReference>
<dbReference type="EMBL" id="KQ964247">
    <property type="protein sequence ID" value="KXJ94558.1"/>
    <property type="molecule type" value="Genomic_DNA"/>
</dbReference>
<dbReference type="EC" id="6.1.1.17" evidence="3"/>
<keyword evidence="5 11" id="KW-0547">Nucleotide-binding</keyword>
<sequence length="646" mass="72417">MITTGNAMMSGSRMLHGSFRRVVSPLRLSHTISRCPVFLTCSRHYATPFRRAAPEVELDTSKPARTRFAPSPTGYLHIGSLRTALYNYLLARATGGQFLIRIEDTDRTRLVPDAEERLFSDLKWAGLDWDEGPGIGGPVGPYRQSDRLDIYNAHAKQLLDEDKAYRCFCKPEELEKLKEQQLASGLHPQYPGTCSHITPGEADRRAASGEAHCVRFKAGEGKPVIKDLVYGTFMGDNALEDLIIIKRDGFPTYHFANVVDDHLMEITHVIRGAEWLRSTPRHVQLYDAFGWTPPKFAHVALLVNSQRQKLSKRHGDVDIASWRDKGFLPIALLNYVLLLGWSLQGRGGQGKAKGNREVMDLEQMVANFHLRFTKGDVVVNDKHDFIQKEHMTRLTNGDDPAPFLAQALPFIEKAVRKTEDLRRSAPPAASPSPQTATTTTATAAEVAGGRQEQQFATAFNEIDLGELVPQARWDGDDMSPAMPYIQRALALDRRNYKHPDAYVLKHCYMLWRIPRAEHLRTLEKEHAGFSELLVVDTEGREPVPAQPAQLVRDFRDRLARIEDWSDRDAVAAQVDPFVKSLRTMVGGTLKVSGYHFVRWVVNALRPGPSLVDSMVVLGRDEVLLRADQAVEVLEQFDNDNGSGTAS</sequence>
<dbReference type="PANTHER" id="PTHR43311">
    <property type="entry name" value="GLUTAMATE--TRNA LIGASE"/>
    <property type="match status" value="1"/>
</dbReference>
<evidence type="ECO:0000259" key="13">
    <source>
        <dbReference type="Pfam" id="PF00749"/>
    </source>
</evidence>
<dbReference type="SUPFAM" id="SSF48163">
    <property type="entry name" value="An anticodon-binding domain of class I aminoacyl-tRNA synthetases"/>
    <property type="match status" value="1"/>
</dbReference>
<feature type="region of interest" description="Disordered" evidence="12">
    <location>
        <begin position="419"/>
        <end position="439"/>
    </location>
</feature>
<dbReference type="GO" id="GO:0005739">
    <property type="term" value="C:mitochondrion"/>
    <property type="evidence" value="ECO:0007669"/>
    <property type="project" value="UniProtKB-SubCell"/>
</dbReference>
<organism evidence="14 15">
    <name type="scientific">Microdochium bolleyi</name>
    <dbReference type="NCBI Taxonomy" id="196109"/>
    <lineage>
        <taxon>Eukaryota</taxon>
        <taxon>Fungi</taxon>
        <taxon>Dikarya</taxon>
        <taxon>Ascomycota</taxon>
        <taxon>Pezizomycotina</taxon>
        <taxon>Sordariomycetes</taxon>
        <taxon>Xylariomycetidae</taxon>
        <taxon>Xylariales</taxon>
        <taxon>Microdochiaceae</taxon>
        <taxon>Microdochium</taxon>
    </lineage>
</organism>
<dbReference type="PANTHER" id="PTHR43311:SF2">
    <property type="entry name" value="GLUTAMATE--TRNA LIGASE, MITOCHONDRIAL-RELATED"/>
    <property type="match status" value="1"/>
</dbReference>